<name>A0A914Y6B6_9BILA</name>
<proteinExistence type="predicted"/>
<sequence length="209" mass="22970">MDNDYGDKAVDSFDDVKTNKADDIYGIYVAPHGLVGTDHGFVHIGSLTNDESALQHKEESQQLDDTVAGISQADARASAIMEIRDQAQGIVDSAAEAYRKLKSAVEVTNADLKSINHVKNMISADLMSGIEVFLTDSPGWFLSVLHERDKSIEALCQQLEQREDDCTNFIRDRDELQIKLEESSVGLSFGSSLRLGGNFSIKIGSKTRM</sequence>
<keyword evidence="1" id="KW-1185">Reference proteome</keyword>
<reference evidence="2" key="1">
    <citation type="submission" date="2022-11" db="UniProtKB">
        <authorList>
            <consortium name="WormBaseParasite"/>
        </authorList>
    </citation>
    <scope>IDENTIFICATION</scope>
</reference>
<dbReference type="AlphaFoldDB" id="A0A914Y6B6"/>
<evidence type="ECO:0000313" key="2">
    <source>
        <dbReference type="WBParaSite" id="PSU_v2.g14993.t1"/>
    </source>
</evidence>
<organism evidence="1 2">
    <name type="scientific">Panagrolaimus superbus</name>
    <dbReference type="NCBI Taxonomy" id="310955"/>
    <lineage>
        <taxon>Eukaryota</taxon>
        <taxon>Metazoa</taxon>
        <taxon>Ecdysozoa</taxon>
        <taxon>Nematoda</taxon>
        <taxon>Chromadorea</taxon>
        <taxon>Rhabditida</taxon>
        <taxon>Tylenchina</taxon>
        <taxon>Panagrolaimomorpha</taxon>
        <taxon>Panagrolaimoidea</taxon>
        <taxon>Panagrolaimidae</taxon>
        <taxon>Panagrolaimus</taxon>
    </lineage>
</organism>
<evidence type="ECO:0000313" key="1">
    <source>
        <dbReference type="Proteomes" id="UP000887577"/>
    </source>
</evidence>
<protein>
    <submittedName>
        <fullName evidence="2">Uncharacterized protein</fullName>
    </submittedName>
</protein>
<dbReference type="WBParaSite" id="PSU_v2.g14993.t1">
    <property type="protein sequence ID" value="PSU_v2.g14993.t1"/>
    <property type="gene ID" value="PSU_v2.g14993"/>
</dbReference>
<accession>A0A914Y6B6</accession>
<dbReference type="Proteomes" id="UP000887577">
    <property type="component" value="Unplaced"/>
</dbReference>